<organism evidence="2 3">
    <name type="scientific">Lysinibacillus zambalensis</name>
    <dbReference type="NCBI Taxonomy" id="3160866"/>
    <lineage>
        <taxon>Bacteria</taxon>
        <taxon>Bacillati</taxon>
        <taxon>Bacillota</taxon>
        <taxon>Bacilli</taxon>
        <taxon>Bacillales</taxon>
        <taxon>Bacillaceae</taxon>
        <taxon>Lysinibacillus</taxon>
    </lineage>
</organism>
<accession>A0ABV1MU23</accession>
<keyword evidence="1" id="KW-0812">Transmembrane</keyword>
<comment type="caution">
    <text evidence="2">The sequence shown here is derived from an EMBL/GenBank/DDBJ whole genome shotgun (WGS) entry which is preliminary data.</text>
</comment>
<evidence type="ECO:0000313" key="2">
    <source>
        <dbReference type="EMBL" id="MEQ6356008.1"/>
    </source>
</evidence>
<keyword evidence="3" id="KW-1185">Reference proteome</keyword>
<feature type="transmembrane region" description="Helical" evidence="1">
    <location>
        <begin position="35"/>
        <end position="60"/>
    </location>
</feature>
<evidence type="ECO:0000313" key="3">
    <source>
        <dbReference type="Proteomes" id="UP001478862"/>
    </source>
</evidence>
<name>A0ABV1MU23_9BACI</name>
<dbReference type="Proteomes" id="UP001478862">
    <property type="component" value="Unassembled WGS sequence"/>
</dbReference>
<proteinExistence type="predicted"/>
<gene>
    <name evidence="2" type="ORF">ABNX05_15360</name>
</gene>
<evidence type="ECO:0000256" key="1">
    <source>
        <dbReference type="SAM" id="Phobius"/>
    </source>
</evidence>
<feature type="transmembrane region" description="Helical" evidence="1">
    <location>
        <begin position="72"/>
        <end position="93"/>
    </location>
</feature>
<keyword evidence="1" id="KW-0472">Membrane</keyword>
<sequence length="124" mass="14510">MIKHPLSLYFAVDFVYLQGYARMDSKALFFQKGIFKWFQFIQVIFIIRGLFMAGLTVYLLQKYGIDGYGDMLIYKQLAGWAFSIFVIGMFFYINVPVRNFFAKQQNQLQDNNNLALQQSNATVE</sequence>
<protein>
    <recommendedName>
        <fullName evidence="4">Integral membrane protein</fullName>
    </recommendedName>
</protein>
<dbReference type="EMBL" id="JBEGDG010000011">
    <property type="protein sequence ID" value="MEQ6356008.1"/>
    <property type="molecule type" value="Genomic_DNA"/>
</dbReference>
<reference evidence="2 3" key="1">
    <citation type="submission" date="2024-06" db="EMBL/GenBank/DDBJ databases">
        <title>Lysinibacillus zambalefons sp. nov., a Novel Firmicute Isolated from the Poon Bato Zambales Hyperalkaline Spring.</title>
        <authorList>
            <person name="Aja J.A."/>
            <person name="Lazaro J.E.H."/>
            <person name="Llorin L.D."/>
            <person name="Lim K.R."/>
            <person name="Teodosio J."/>
            <person name="Dalisay D.S."/>
        </authorList>
    </citation>
    <scope>NUCLEOTIDE SEQUENCE [LARGE SCALE GENOMIC DNA]</scope>
    <source>
        <strain evidence="2 3">M3</strain>
    </source>
</reference>
<dbReference type="RefSeq" id="WP_349660519.1">
    <property type="nucleotide sequence ID" value="NZ_JBEGDG010000011.1"/>
</dbReference>
<evidence type="ECO:0008006" key="4">
    <source>
        <dbReference type="Google" id="ProtNLM"/>
    </source>
</evidence>
<keyword evidence="1" id="KW-1133">Transmembrane helix</keyword>